<dbReference type="GO" id="GO:0019464">
    <property type="term" value="P:glycine decarboxylation via glycine cleavage system"/>
    <property type="evidence" value="ECO:0007669"/>
    <property type="project" value="InterPro"/>
</dbReference>
<dbReference type="InterPro" id="IPR011053">
    <property type="entry name" value="Single_hybrid_motif"/>
</dbReference>
<comment type="caution">
    <text evidence="1">The sequence shown here is derived from an EMBL/GenBank/DDBJ whole genome shotgun (WGS) entry which is preliminary data.</text>
</comment>
<evidence type="ECO:0000313" key="1">
    <source>
        <dbReference type="EMBL" id="GAG83875.1"/>
    </source>
</evidence>
<accession>X1AMF5</accession>
<dbReference type="PANTHER" id="PTHR11715">
    <property type="entry name" value="GLYCINE CLEAVAGE SYSTEM H PROTEIN"/>
    <property type="match status" value="1"/>
</dbReference>
<dbReference type="GO" id="GO:0005960">
    <property type="term" value="C:glycine cleavage complex"/>
    <property type="evidence" value="ECO:0007669"/>
    <property type="project" value="InterPro"/>
</dbReference>
<protein>
    <recommendedName>
        <fullName evidence="2">Lipoyl-binding domain-containing protein</fullName>
    </recommendedName>
</protein>
<reference evidence="1" key="1">
    <citation type="journal article" date="2014" name="Front. Microbiol.">
        <title>High frequency of phylogenetically diverse reductive dehalogenase-homologous genes in deep subseafloor sedimentary metagenomes.</title>
        <authorList>
            <person name="Kawai M."/>
            <person name="Futagami T."/>
            <person name="Toyoda A."/>
            <person name="Takaki Y."/>
            <person name="Nishi S."/>
            <person name="Hori S."/>
            <person name="Arai W."/>
            <person name="Tsubouchi T."/>
            <person name="Morono Y."/>
            <person name="Uchiyama I."/>
            <person name="Ito T."/>
            <person name="Fujiyama A."/>
            <person name="Inagaki F."/>
            <person name="Takami H."/>
        </authorList>
    </citation>
    <scope>NUCLEOTIDE SEQUENCE</scope>
    <source>
        <strain evidence="1">Expedition CK06-06</strain>
    </source>
</reference>
<sequence>MYPEDLKYVKTHEWIKVEGEKVRIGITDYAQKELGDVVFVEVPEKGKKLEAGSFGVIESVKAVSDLHSPLRGEVIEVNELCPPNQLF</sequence>
<proteinExistence type="predicted"/>
<dbReference type="AlphaFoldDB" id="X1AMF5"/>
<dbReference type="Gene3D" id="2.40.50.100">
    <property type="match status" value="1"/>
</dbReference>
<dbReference type="GO" id="GO:0005829">
    <property type="term" value="C:cytosol"/>
    <property type="evidence" value="ECO:0007669"/>
    <property type="project" value="TreeGrafter"/>
</dbReference>
<organism evidence="1">
    <name type="scientific">marine sediment metagenome</name>
    <dbReference type="NCBI Taxonomy" id="412755"/>
    <lineage>
        <taxon>unclassified sequences</taxon>
        <taxon>metagenomes</taxon>
        <taxon>ecological metagenomes</taxon>
    </lineage>
</organism>
<dbReference type="InterPro" id="IPR033753">
    <property type="entry name" value="GCV_H/Fam206"/>
</dbReference>
<dbReference type="InterPro" id="IPR002930">
    <property type="entry name" value="GCV_H"/>
</dbReference>
<gene>
    <name evidence="1" type="ORF">S01H4_21967</name>
</gene>
<dbReference type="SUPFAM" id="SSF51230">
    <property type="entry name" value="Single hybrid motif"/>
    <property type="match status" value="1"/>
</dbReference>
<dbReference type="EMBL" id="BART01010008">
    <property type="protein sequence ID" value="GAG83875.1"/>
    <property type="molecule type" value="Genomic_DNA"/>
</dbReference>
<evidence type="ECO:0008006" key="2">
    <source>
        <dbReference type="Google" id="ProtNLM"/>
    </source>
</evidence>
<dbReference type="CDD" id="cd06848">
    <property type="entry name" value="GCS_H"/>
    <property type="match status" value="1"/>
</dbReference>
<dbReference type="PANTHER" id="PTHR11715:SF3">
    <property type="entry name" value="GLYCINE CLEAVAGE SYSTEM H PROTEIN-RELATED"/>
    <property type="match status" value="1"/>
</dbReference>
<dbReference type="Pfam" id="PF01597">
    <property type="entry name" value="GCV_H"/>
    <property type="match status" value="1"/>
</dbReference>
<dbReference type="GO" id="GO:0009249">
    <property type="term" value="P:protein lipoylation"/>
    <property type="evidence" value="ECO:0007669"/>
    <property type="project" value="TreeGrafter"/>
</dbReference>
<name>X1AMF5_9ZZZZ</name>